<dbReference type="InterPro" id="IPR006869">
    <property type="entry name" value="DUF547"/>
</dbReference>
<reference evidence="3 4" key="1">
    <citation type="submission" date="2018-08" db="EMBL/GenBank/DDBJ databases">
        <title>Henriciella mobilis sp. nov., isolated from seawater.</title>
        <authorList>
            <person name="Cheng H."/>
            <person name="Wu Y.-H."/>
            <person name="Xu X.-W."/>
            <person name="Guo L.-L."/>
        </authorList>
    </citation>
    <scope>NUCLEOTIDE SEQUENCE [LARGE SCALE GENOMIC DNA]</scope>
    <source>
        <strain evidence="3 4">CCUG66934</strain>
    </source>
</reference>
<feature type="signal peptide" evidence="1">
    <location>
        <begin position="1"/>
        <end position="29"/>
    </location>
</feature>
<dbReference type="PANTHER" id="PTHR46361:SF3">
    <property type="entry name" value="ELECTRON CARRIER_ PROTEIN DISULFIDE OXIDOREDUCTASE"/>
    <property type="match status" value="1"/>
</dbReference>
<dbReference type="AlphaFoldDB" id="A0A399QX52"/>
<evidence type="ECO:0000313" key="4">
    <source>
        <dbReference type="Proteomes" id="UP000265431"/>
    </source>
</evidence>
<evidence type="ECO:0000256" key="1">
    <source>
        <dbReference type="SAM" id="SignalP"/>
    </source>
</evidence>
<dbReference type="Proteomes" id="UP000265431">
    <property type="component" value="Unassembled WGS sequence"/>
</dbReference>
<gene>
    <name evidence="3" type="ORF">D1224_04350</name>
</gene>
<comment type="caution">
    <text evidence="3">The sequence shown here is derived from an EMBL/GenBank/DDBJ whole genome shotgun (WGS) entry which is preliminary data.</text>
</comment>
<dbReference type="OrthoDB" id="526867at2"/>
<sequence length="262" mass="29143">MKLAVHTFSRIAAVLTGVAVAMTSFTASAQDAISHESWGDILKVYVAPGPGGVNLVDYGALEANAADREKLDAYIAQFDGADIAAMERDAQFAAWSNLYNAVTVRYIVEKYPTDTIKPWYSTGPWKSIKVRAGDELISLHGIEHDVLRKQWSDDPRLHYAINCASYSCPDLRTKPWVAETLDADLDDAARAYVNHPRGVRVDGDSIDVSSIYKWFEDDFGGSEEAVIDHLLQYADADLAEQIATRRKIDDYNYDWSLNDTAK</sequence>
<keyword evidence="4" id="KW-1185">Reference proteome</keyword>
<evidence type="ECO:0000259" key="2">
    <source>
        <dbReference type="Pfam" id="PF04784"/>
    </source>
</evidence>
<dbReference type="PANTHER" id="PTHR46361">
    <property type="entry name" value="ELECTRON CARRIER/ PROTEIN DISULFIDE OXIDOREDUCTASE"/>
    <property type="match status" value="1"/>
</dbReference>
<dbReference type="EMBL" id="QWGB01000005">
    <property type="protein sequence ID" value="RIJ23500.1"/>
    <property type="molecule type" value="Genomic_DNA"/>
</dbReference>
<name>A0A399QX52_9PROT</name>
<evidence type="ECO:0000313" key="3">
    <source>
        <dbReference type="EMBL" id="RIJ23500.1"/>
    </source>
</evidence>
<proteinExistence type="predicted"/>
<keyword evidence="1" id="KW-0732">Signal</keyword>
<dbReference type="Pfam" id="PF04784">
    <property type="entry name" value="DUF547"/>
    <property type="match status" value="1"/>
</dbReference>
<accession>A0A399QX52</accession>
<organism evidence="3 4">
    <name type="scientific">Henriciella barbarensis</name>
    <dbReference type="NCBI Taxonomy" id="86342"/>
    <lineage>
        <taxon>Bacteria</taxon>
        <taxon>Pseudomonadati</taxon>
        <taxon>Pseudomonadota</taxon>
        <taxon>Alphaproteobacteria</taxon>
        <taxon>Hyphomonadales</taxon>
        <taxon>Hyphomonadaceae</taxon>
        <taxon>Henriciella</taxon>
    </lineage>
</organism>
<feature type="chain" id="PRO_5017388170" evidence="1">
    <location>
        <begin position="30"/>
        <end position="262"/>
    </location>
</feature>
<protein>
    <submittedName>
        <fullName evidence="3">DUF547 domain-containing protein</fullName>
    </submittedName>
</protein>
<feature type="domain" description="DUF547" evidence="2">
    <location>
        <begin position="85"/>
        <end position="193"/>
    </location>
</feature>